<evidence type="ECO:0000313" key="1">
    <source>
        <dbReference type="EMBL" id="KZT20655.1"/>
    </source>
</evidence>
<reference evidence="1 2" key="1">
    <citation type="journal article" date="2016" name="Mol. Biol. Evol.">
        <title>Comparative Genomics of Early-Diverging Mushroom-Forming Fungi Provides Insights into the Origins of Lignocellulose Decay Capabilities.</title>
        <authorList>
            <person name="Nagy L.G."/>
            <person name="Riley R."/>
            <person name="Tritt A."/>
            <person name="Adam C."/>
            <person name="Daum C."/>
            <person name="Floudas D."/>
            <person name="Sun H."/>
            <person name="Yadav J.S."/>
            <person name="Pangilinan J."/>
            <person name="Larsson K.H."/>
            <person name="Matsuura K."/>
            <person name="Barry K."/>
            <person name="Labutti K."/>
            <person name="Kuo R."/>
            <person name="Ohm R.A."/>
            <person name="Bhattacharya S.S."/>
            <person name="Shirouzu T."/>
            <person name="Yoshinaga Y."/>
            <person name="Martin F.M."/>
            <person name="Grigoriev I.V."/>
            <person name="Hibbett D.S."/>
        </authorList>
    </citation>
    <scope>NUCLEOTIDE SEQUENCE [LARGE SCALE GENOMIC DNA]</scope>
    <source>
        <strain evidence="1 2">HHB14362 ss-1</strain>
    </source>
</reference>
<sequence>MTTCLLIIRFTNDVFQPGWPRKNCHNTRSTRILLKTRVYYSLFLLVPAAQDPHIPPQKHNLAWRLKRSRSCACLRELRRD</sequence>
<organism evidence="1 2">
    <name type="scientific">Neolentinus lepideus HHB14362 ss-1</name>
    <dbReference type="NCBI Taxonomy" id="1314782"/>
    <lineage>
        <taxon>Eukaryota</taxon>
        <taxon>Fungi</taxon>
        <taxon>Dikarya</taxon>
        <taxon>Basidiomycota</taxon>
        <taxon>Agaricomycotina</taxon>
        <taxon>Agaricomycetes</taxon>
        <taxon>Gloeophyllales</taxon>
        <taxon>Gloeophyllaceae</taxon>
        <taxon>Neolentinus</taxon>
    </lineage>
</organism>
<dbReference type="InParanoid" id="A0A165P847"/>
<dbReference type="OrthoDB" id="2964597at2759"/>
<proteinExistence type="predicted"/>
<dbReference type="Proteomes" id="UP000076761">
    <property type="component" value="Unassembled WGS sequence"/>
</dbReference>
<accession>A0A165P847</accession>
<protein>
    <submittedName>
        <fullName evidence="1">Uncharacterized protein</fullName>
    </submittedName>
</protein>
<name>A0A165P847_9AGAM</name>
<keyword evidence="2" id="KW-1185">Reference proteome</keyword>
<evidence type="ECO:0000313" key="2">
    <source>
        <dbReference type="Proteomes" id="UP000076761"/>
    </source>
</evidence>
<dbReference type="EMBL" id="KV425617">
    <property type="protein sequence ID" value="KZT20655.1"/>
    <property type="molecule type" value="Genomic_DNA"/>
</dbReference>
<dbReference type="AlphaFoldDB" id="A0A165P847"/>
<gene>
    <name evidence="1" type="ORF">NEOLEDRAFT_1140492</name>
</gene>